<accession>A0AAV9JD94</accession>
<gene>
    <name evidence="1" type="ORF">LTR36_005783</name>
</gene>
<name>A0AAV9JD94_9PEZI</name>
<comment type="caution">
    <text evidence="1">The sequence shown here is derived from an EMBL/GenBank/DDBJ whole genome shotgun (WGS) entry which is preliminary data.</text>
</comment>
<sequence length="292" mass="33771">MPQYRAISFEELRLNDCISNRGLRSLANEGPSTQPSQHNKLVEAHIPTIGFNAWPITSPRTLLSLRPPEYGTSIIIFEVGKERPERFALHENLITPRSDFVRMALSKEWKEGQERTIPLPEDDADVFRAYHLWIYHNRIFSDKRTDTTPFQGSLTTIAQEDGTEYPLLIQAYILGEKLLDTHFKDAVIDCIIDKLRTTRTFDVRLTNLIYDNTPEKSPLRRLLQDVYIWSGNAAWLDEELLGEYVNAEFVLDLGKRHMAFWGGHRPEKVPYLDCSCGYHEHVKGVCYRAVYS</sequence>
<dbReference type="Proteomes" id="UP001324427">
    <property type="component" value="Unassembled WGS sequence"/>
</dbReference>
<dbReference type="SUPFAM" id="SSF54695">
    <property type="entry name" value="POZ domain"/>
    <property type="match status" value="1"/>
</dbReference>
<organism evidence="1 2">
    <name type="scientific">Oleoguttula mirabilis</name>
    <dbReference type="NCBI Taxonomy" id="1507867"/>
    <lineage>
        <taxon>Eukaryota</taxon>
        <taxon>Fungi</taxon>
        <taxon>Dikarya</taxon>
        <taxon>Ascomycota</taxon>
        <taxon>Pezizomycotina</taxon>
        <taxon>Dothideomycetes</taxon>
        <taxon>Dothideomycetidae</taxon>
        <taxon>Mycosphaerellales</taxon>
        <taxon>Teratosphaeriaceae</taxon>
        <taxon>Oleoguttula</taxon>
    </lineage>
</organism>
<dbReference type="AlphaFoldDB" id="A0AAV9JD94"/>
<evidence type="ECO:0000313" key="1">
    <source>
        <dbReference type="EMBL" id="KAK4543233.1"/>
    </source>
</evidence>
<evidence type="ECO:0008006" key="3">
    <source>
        <dbReference type="Google" id="ProtNLM"/>
    </source>
</evidence>
<dbReference type="EMBL" id="JAVFHQ010000034">
    <property type="protein sequence ID" value="KAK4543233.1"/>
    <property type="molecule type" value="Genomic_DNA"/>
</dbReference>
<dbReference type="InterPro" id="IPR011333">
    <property type="entry name" value="SKP1/BTB/POZ_sf"/>
</dbReference>
<dbReference type="PANTHER" id="PTHR47843:SF2">
    <property type="entry name" value="BTB DOMAIN-CONTAINING PROTEIN"/>
    <property type="match status" value="1"/>
</dbReference>
<keyword evidence="2" id="KW-1185">Reference proteome</keyword>
<proteinExistence type="predicted"/>
<dbReference type="PANTHER" id="PTHR47843">
    <property type="entry name" value="BTB DOMAIN-CONTAINING PROTEIN-RELATED"/>
    <property type="match status" value="1"/>
</dbReference>
<dbReference type="Gene3D" id="3.30.710.10">
    <property type="entry name" value="Potassium Channel Kv1.1, Chain A"/>
    <property type="match status" value="1"/>
</dbReference>
<protein>
    <recommendedName>
        <fullName evidence="3">BTB domain-containing protein</fullName>
    </recommendedName>
</protein>
<evidence type="ECO:0000313" key="2">
    <source>
        <dbReference type="Proteomes" id="UP001324427"/>
    </source>
</evidence>
<reference evidence="1 2" key="1">
    <citation type="submission" date="2021-11" db="EMBL/GenBank/DDBJ databases">
        <title>Black yeast isolated from Biological Soil Crust.</title>
        <authorList>
            <person name="Kurbessoian T."/>
        </authorList>
    </citation>
    <scope>NUCLEOTIDE SEQUENCE [LARGE SCALE GENOMIC DNA]</scope>
    <source>
        <strain evidence="1 2">CCFEE 5522</strain>
    </source>
</reference>